<evidence type="ECO:0000259" key="11">
    <source>
        <dbReference type="PROSITE" id="PS50880"/>
    </source>
</evidence>
<dbReference type="SUPFAM" id="SSF56712">
    <property type="entry name" value="Prokaryotic type I DNA topoisomerase"/>
    <property type="match status" value="1"/>
</dbReference>
<dbReference type="Proteomes" id="UP000646946">
    <property type="component" value="Unassembled WGS sequence"/>
</dbReference>
<keyword evidence="7 10" id="KW-0799">Topoisomerase</keyword>
<dbReference type="NCBIfam" id="TIGR01057">
    <property type="entry name" value="topA_arch"/>
    <property type="match status" value="1"/>
</dbReference>
<sequence>MELKNYELIITEKPSVSLRIAESLADGKVRAHKHGKVTYFEIEHKNKKIIIAPAVGHVFTLKHRVGKKGYPIFEVRWLPTYEASKSAAFAKQYVDTLKFLAKHASSYISACDYDIEGELIGYNILKFICGDDTVKKARRMKFSALTKEELTNSYEHALPHLDFNLADSGISRHILDWYWGMNTSRALSHAYKTATSSYLTLSAGRVQTPTLKVLYDREQEIKNFKALPFWVITALIKTKEQDVLSLHEKEKFFNKAEAEKVFENCKGKDALVTSVVKRRTEQTPPTPFNLSDLQQEAYSLFKYVPKLTQAIAQSLYEKGLISYPRTGSQKLTGVDPKHILQKLAENPLYSSKAKKLLLEKELVANEGTKTDPAHPCIYPTGEKSEKLEGLDARLYDLIVKRFFATFGKSAIRETQTVNFNIGHETFFAKGSLTIEKNWHTLYEPYVKLKDEELPPLKEGKSYKVKNLSIDQKETQPPQRYNAASVIRKMEELGIGTKATRAQTLQTLYDRGYVSGINQLHVTSFGATIVETLEEYVPELTSEQLTRNFEDEIEKIQSGELKKEVVIKEAEETLTKIMLEFKEKEEKIGERLKKSYYKSRQEQAIIGTCPNCGSNLIIRVSRASGKQFIGCSSYPKCKTGFPLPQAALIMRTVKTCEHDKLPIIQVIRKGRRRFEMCISPTCPSKKDWGNKKTKKEATS</sequence>
<feature type="site" description="Interaction with DNA" evidence="10">
    <location>
        <position position="57"/>
    </location>
</feature>
<dbReference type="SMART" id="SM00493">
    <property type="entry name" value="TOPRIM"/>
    <property type="match status" value="1"/>
</dbReference>
<evidence type="ECO:0000256" key="5">
    <source>
        <dbReference type="ARBA" id="ARBA00022833"/>
    </source>
</evidence>
<evidence type="ECO:0000256" key="7">
    <source>
        <dbReference type="ARBA" id="ARBA00023029"/>
    </source>
</evidence>
<feature type="domain" description="Toprim" evidence="11">
    <location>
        <begin position="6"/>
        <end position="144"/>
    </location>
</feature>
<reference evidence="13 14" key="1">
    <citation type="journal article" name="Nat. Commun.">
        <title>Undinarchaeota illuminate DPANN phylogeny and the impact of gene transfer on archaeal evolution.</title>
        <authorList>
            <person name="Dombrowski N."/>
            <person name="Williams T.A."/>
            <person name="Sun J."/>
            <person name="Woodcroft B.J."/>
            <person name="Lee J.H."/>
            <person name="Minh B.Q."/>
            <person name="Rinke C."/>
            <person name="Spang A."/>
        </authorList>
    </citation>
    <scope>NUCLEOTIDE SEQUENCE [LARGE SCALE GENOMIC DNA]</scope>
    <source>
        <strain evidence="13">MAG_bin1129</strain>
    </source>
</reference>
<feature type="site" description="Interaction with DNA" evidence="10">
    <location>
        <position position="176"/>
    </location>
</feature>
<dbReference type="GO" id="GO:0006265">
    <property type="term" value="P:DNA topological change"/>
    <property type="evidence" value="ECO:0007669"/>
    <property type="project" value="UniProtKB-UniRule"/>
</dbReference>
<dbReference type="InterPro" id="IPR013824">
    <property type="entry name" value="Topo_IA_cen_sub1"/>
</dbReference>
<comment type="function">
    <text evidence="10">Releases the supercoiling and torsional tension of DNA, which is introduced during the DNA replication and transcription, by transiently cleaving and rejoining one strand of the DNA duplex. Introduces a single-strand break via transesterification at a target site in duplex DNA. The scissile phosphodiester is attacked by the catalytic tyrosine of the enzyme, resulting in the formation of a DNA-(5'-phosphotyrosyl)-enzyme intermediate and the expulsion of a 3'-OH DNA strand. The free DNA strand then undergoes passage around the unbroken strand, thus removing DNA supercoils. Finally, in the religation step, the DNA 3'-OH attacks the covalent intermediate to expel the active-site tyrosine and restore the DNA phosphodiester backbone.</text>
</comment>
<dbReference type="Pfam" id="PF01751">
    <property type="entry name" value="Toprim"/>
    <property type="match status" value="1"/>
</dbReference>
<comment type="catalytic activity">
    <reaction evidence="1 10">
        <text>ATP-independent breakage of single-stranded DNA, followed by passage and rejoining.</text>
        <dbReference type="EC" id="5.6.2.1"/>
    </reaction>
</comment>
<comment type="caution">
    <text evidence="13">The sequence shown here is derived from an EMBL/GenBank/DDBJ whole genome shotgun (WGS) entry which is preliminary data.</text>
</comment>
<dbReference type="InterPro" id="IPR003601">
    <property type="entry name" value="Topo_IA_2"/>
</dbReference>
<feature type="site" description="Interaction with DNA" evidence="10">
    <location>
        <position position="325"/>
    </location>
</feature>
<evidence type="ECO:0000256" key="8">
    <source>
        <dbReference type="ARBA" id="ARBA00023125"/>
    </source>
</evidence>
<keyword evidence="8 10" id="KW-0238">DNA-binding</keyword>
<comment type="caution">
    <text evidence="10">Lacks conserved residue(s) required for the propagation of feature annotation.</text>
</comment>
<dbReference type="GO" id="GO:0006310">
    <property type="term" value="P:DNA recombination"/>
    <property type="evidence" value="ECO:0007669"/>
    <property type="project" value="TreeGrafter"/>
</dbReference>
<evidence type="ECO:0000259" key="12">
    <source>
        <dbReference type="PROSITE" id="PS52039"/>
    </source>
</evidence>
<feature type="site" description="Interaction with DNA" evidence="10">
    <location>
        <position position="510"/>
    </location>
</feature>
<evidence type="ECO:0000256" key="1">
    <source>
        <dbReference type="ARBA" id="ARBA00000213"/>
    </source>
</evidence>
<dbReference type="GO" id="GO:0006281">
    <property type="term" value="P:DNA repair"/>
    <property type="evidence" value="ECO:0007669"/>
    <property type="project" value="TreeGrafter"/>
</dbReference>
<dbReference type="InterPro" id="IPR013825">
    <property type="entry name" value="Topo_IA_cen_sub2"/>
</dbReference>
<dbReference type="InterPro" id="IPR005739">
    <property type="entry name" value="TopoI_arch"/>
</dbReference>
<evidence type="ECO:0000256" key="6">
    <source>
        <dbReference type="ARBA" id="ARBA00022842"/>
    </source>
</evidence>
<keyword evidence="9 10" id="KW-0413">Isomerase</keyword>
<dbReference type="GO" id="GO:0008270">
    <property type="term" value="F:zinc ion binding"/>
    <property type="evidence" value="ECO:0007669"/>
    <property type="project" value="UniProtKB-KW"/>
</dbReference>
<keyword evidence="14" id="KW-1185">Reference proteome</keyword>
<gene>
    <name evidence="10 13" type="primary">topA</name>
    <name evidence="13" type="ORF">H1016_00685</name>
</gene>
<dbReference type="Gene3D" id="1.10.290.10">
    <property type="entry name" value="Topoisomerase I, domain 4"/>
    <property type="match status" value="1"/>
</dbReference>
<keyword evidence="5" id="KW-0862">Zinc</keyword>
<keyword evidence="3" id="KW-0479">Metal-binding</keyword>
<comment type="similarity">
    <text evidence="2 10">Belongs to the type IA topoisomerase family.</text>
</comment>
<dbReference type="PANTHER" id="PTHR11390:SF26">
    <property type="entry name" value="DNA TOPOISOMERASE 1"/>
    <property type="match status" value="1"/>
</dbReference>
<dbReference type="EMBL" id="DVAB01000007">
    <property type="protein sequence ID" value="HIK00039.1"/>
    <property type="molecule type" value="Genomic_DNA"/>
</dbReference>
<dbReference type="SMART" id="SM00437">
    <property type="entry name" value="TOP1Ac"/>
    <property type="match status" value="1"/>
</dbReference>
<dbReference type="Pfam" id="PF01131">
    <property type="entry name" value="Topoisom_bac"/>
    <property type="match status" value="1"/>
</dbReference>
<evidence type="ECO:0000256" key="3">
    <source>
        <dbReference type="ARBA" id="ARBA00022723"/>
    </source>
</evidence>
<dbReference type="InterPro" id="IPR013826">
    <property type="entry name" value="Topo_IA_cen_sub3"/>
</dbReference>
<dbReference type="InterPro" id="IPR023405">
    <property type="entry name" value="Topo_IA_core_domain"/>
</dbReference>
<keyword evidence="4" id="KW-0863">Zinc-finger</keyword>
<dbReference type="HAMAP" id="MF_00952">
    <property type="entry name" value="Topoisom_1_prok"/>
    <property type="match status" value="1"/>
</dbReference>
<comment type="subunit">
    <text evidence="10">Monomer.</text>
</comment>
<feature type="region of interest" description="Interaction with DNA" evidence="10">
    <location>
        <begin position="202"/>
        <end position="207"/>
    </location>
</feature>
<dbReference type="GO" id="GO:0003677">
    <property type="term" value="F:DNA binding"/>
    <property type="evidence" value="ECO:0007669"/>
    <property type="project" value="UniProtKB-KW"/>
</dbReference>
<dbReference type="GO" id="GO:0003917">
    <property type="term" value="F:DNA topoisomerase type I (single strand cut, ATP-independent) activity"/>
    <property type="evidence" value="ECO:0007669"/>
    <property type="project" value="UniProtKB-UniRule"/>
</dbReference>
<dbReference type="InterPro" id="IPR003602">
    <property type="entry name" value="Topo_IA_DNA-bd_dom"/>
</dbReference>
<dbReference type="PRINTS" id="PR00417">
    <property type="entry name" value="PRTPISMRASEI"/>
</dbReference>
<dbReference type="PROSITE" id="PS52039">
    <property type="entry name" value="TOPO_IA_2"/>
    <property type="match status" value="1"/>
</dbReference>
<proteinExistence type="inferred from homology"/>
<evidence type="ECO:0000256" key="2">
    <source>
        <dbReference type="ARBA" id="ARBA00009446"/>
    </source>
</evidence>
<name>A0A832XGC7_9ARCH</name>
<feature type="site" description="Interaction with DNA" evidence="10">
    <location>
        <position position="172"/>
    </location>
</feature>
<dbReference type="SMART" id="SM00436">
    <property type="entry name" value="TOP1Bc"/>
    <property type="match status" value="1"/>
</dbReference>
<evidence type="ECO:0000256" key="9">
    <source>
        <dbReference type="ARBA" id="ARBA00023235"/>
    </source>
</evidence>
<dbReference type="PROSITE" id="PS50880">
    <property type="entry name" value="TOPRIM"/>
    <property type="match status" value="1"/>
</dbReference>
<dbReference type="GO" id="GO:0005694">
    <property type="term" value="C:chromosome"/>
    <property type="evidence" value="ECO:0007669"/>
    <property type="project" value="InterPro"/>
</dbReference>
<feature type="domain" description="Topo IA-type catalytic" evidence="12">
    <location>
        <begin position="162"/>
        <end position="577"/>
    </location>
</feature>
<feature type="active site" description="O-(5'-phospho-DNA)-tyrosine intermediate" evidence="10">
    <location>
        <position position="323"/>
    </location>
</feature>
<dbReference type="Pfam" id="PF01396">
    <property type="entry name" value="Zn_ribbon_Top1"/>
    <property type="match status" value="1"/>
</dbReference>
<organism evidence="13 14">
    <name type="scientific">Candidatus Naiadarchaeum limnaeum</name>
    <dbReference type="NCBI Taxonomy" id="2756139"/>
    <lineage>
        <taxon>Archaea</taxon>
        <taxon>Candidatus Undinarchaeota</taxon>
        <taxon>Candidatus Undinarchaeia</taxon>
        <taxon>Candidatus Naiadarchaeales</taxon>
        <taxon>Candidatus Naiadarchaeaceae</taxon>
        <taxon>Candidatus Naiadarchaeum</taxon>
    </lineage>
</organism>
<dbReference type="InterPro" id="IPR028612">
    <property type="entry name" value="Topoisom_1_IA"/>
</dbReference>
<evidence type="ECO:0000313" key="14">
    <source>
        <dbReference type="Proteomes" id="UP000646946"/>
    </source>
</evidence>
<protein>
    <recommendedName>
        <fullName evidence="10">DNA topoisomerase 1</fullName>
        <ecNumber evidence="10">5.6.2.1</ecNumber>
    </recommendedName>
    <alternativeName>
        <fullName evidence="10">DNA topoisomerase I</fullName>
    </alternativeName>
</protein>
<evidence type="ECO:0000256" key="10">
    <source>
        <dbReference type="HAMAP-Rule" id="MF_00952"/>
    </source>
</evidence>
<accession>A0A832XGC7</accession>
<dbReference type="PANTHER" id="PTHR11390">
    <property type="entry name" value="PROKARYOTIC DNA TOPOISOMERASE"/>
    <property type="match status" value="1"/>
</dbReference>
<dbReference type="InterPro" id="IPR000380">
    <property type="entry name" value="Topo_IA"/>
</dbReference>
<dbReference type="EC" id="5.6.2.1" evidence="10"/>
<evidence type="ECO:0000256" key="4">
    <source>
        <dbReference type="ARBA" id="ARBA00022771"/>
    </source>
</evidence>
<dbReference type="InterPro" id="IPR013497">
    <property type="entry name" value="Topo_IA_cen"/>
</dbReference>
<dbReference type="Gene3D" id="3.40.50.140">
    <property type="match status" value="1"/>
</dbReference>
<dbReference type="CDD" id="cd00186">
    <property type="entry name" value="TOP1Ac"/>
    <property type="match status" value="1"/>
</dbReference>
<dbReference type="Gene3D" id="2.70.20.10">
    <property type="entry name" value="Topoisomerase I, domain 3"/>
    <property type="match status" value="1"/>
</dbReference>
<dbReference type="InterPro" id="IPR006171">
    <property type="entry name" value="TOPRIM_dom"/>
</dbReference>
<dbReference type="Gene3D" id="1.10.460.10">
    <property type="entry name" value="Topoisomerase I, domain 2"/>
    <property type="match status" value="1"/>
</dbReference>
<dbReference type="InterPro" id="IPR013498">
    <property type="entry name" value="Topo_IA_Znf"/>
</dbReference>
<dbReference type="AlphaFoldDB" id="A0A832XGC7"/>
<evidence type="ECO:0000313" key="13">
    <source>
        <dbReference type="EMBL" id="HIK00039.1"/>
    </source>
</evidence>
<keyword evidence="6" id="KW-0460">Magnesium</keyword>
<dbReference type="Gene3D" id="3.30.65.10">
    <property type="entry name" value="Bacterial Topoisomerase I, domain 1"/>
    <property type="match status" value="1"/>
</dbReference>